<proteinExistence type="predicted"/>
<protein>
    <submittedName>
        <fullName evidence="4">CBS domain-containing protein YhcV</fullName>
    </submittedName>
</protein>
<dbReference type="InterPro" id="IPR051257">
    <property type="entry name" value="Diverse_CBS-Domain"/>
</dbReference>
<dbReference type="Proteomes" id="UP000033187">
    <property type="component" value="Chromosome 1"/>
</dbReference>
<dbReference type="EMBL" id="LN829119">
    <property type="protein sequence ID" value="CPR20207.1"/>
    <property type="molecule type" value="Genomic_DNA"/>
</dbReference>
<dbReference type="PROSITE" id="PS51371">
    <property type="entry name" value="CBS"/>
    <property type="match status" value="2"/>
</dbReference>
<evidence type="ECO:0000313" key="4">
    <source>
        <dbReference type="EMBL" id="CPR20207.1"/>
    </source>
</evidence>
<feature type="domain" description="CBS" evidence="3">
    <location>
        <begin position="7"/>
        <end position="63"/>
    </location>
</feature>
<dbReference type="Gene3D" id="3.10.580.10">
    <property type="entry name" value="CBS-domain"/>
    <property type="match status" value="1"/>
</dbReference>
<sequence length="139" mass="15288">MKVKDVMHSGAQWVGPDTPLSEIAKRMKDLDVGSIPVGENDRLIGMVTDRDIACRAVADGKDCSRLTARDVMSEGIFYCRDTEDLEDALRIMEQKQVRRLPVINDEKRMVGILSVGDISHAASHELTGEAMTALSAHHA</sequence>
<dbReference type="AlphaFoldDB" id="A0A0D6JGP4"/>
<evidence type="ECO:0000256" key="2">
    <source>
        <dbReference type="PROSITE-ProRule" id="PRU00703"/>
    </source>
</evidence>
<evidence type="ECO:0000259" key="3">
    <source>
        <dbReference type="PROSITE" id="PS51371"/>
    </source>
</evidence>
<dbReference type="OrthoDB" id="9808528at2"/>
<organism evidence="4 5">
    <name type="scientific">Candidatus Filomicrobium marinum</name>
    <dbReference type="NCBI Taxonomy" id="1608628"/>
    <lineage>
        <taxon>Bacteria</taxon>
        <taxon>Pseudomonadati</taxon>
        <taxon>Pseudomonadota</taxon>
        <taxon>Alphaproteobacteria</taxon>
        <taxon>Hyphomicrobiales</taxon>
        <taxon>Hyphomicrobiaceae</taxon>
        <taxon>Filomicrobium</taxon>
    </lineage>
</organism>
<dbReference type="RefSeq" id="WP_046479190.1">
    <property type="nucleotide sequence ID" value="NZ_LN829118.1"/>
</dbReference>
<dbReference type="PANTHER" id="PTHR43080:SF2">
    <property type="entry name" value="CBS DOMAIN-CONTAINING PROTEIN"/>
    <property type="match status" value="1"/>
</dbReference>
<dbReference type="InterPro" id="IPR000644">
    <property type="entry name" value="CBS_dom"/>
</dbReference>
<dbReference type="InterPro" id="IPR046342">
    <property type="entry name" value="CBS_dom_sf"/>
</dbReference>
<name>A0A0D6JGP4_9HYPH</name>
<dbReference type="PANTHER" id="PTHR43080">
    <property type="entry name" value="CBS DOMAIN-CONTAINING PROTEIN CBSX3, MITOCHONDRIAL"/>
    <property type="match status" value="1"/>
</dbReference>
<dbReference type="KEGG" id="fiy:BN1229_v1_2504"/>
<gene>
    <name evidence="4" type="primary">yhcV</name>
    <name evidence="4" type="ORF">YBN1229_v1_2504</name>
</gene>
<reference evidence="5" key="1">
    <citation type="submission" date="2015-02" db="EMBL/GenBank/DDBJ databases">
        <authorList>
            <person name="Chooi Y.-H."/>
        </authorList>
    </citation>
    <scope>NUCLEOTIDE SEQUENCE [LARGE SCALE GENOMIC DNA]</scope>
    <source>
        <strain evidence="5">strain Y</strain>
    </source>
</reference>
<evidence type="ECO:0000313" key="5">
    <source>
        <dbReference type="Proteomes" id="UP000033187"/>
    </source>
</evidence>
<dbReference type="KEGG" id="fil:BN1229_v1_3419"/>
<dbReference type="SMART" id="SM00116">
    <property type="entry name" value="CBS"/>
    <property type="match status" value="2"/>
</dbReference>
<dbReference type="Pfam" id="PF00571">
    <property type="entry name" value="CBS"/>
    <property type="match status" value="2"/>
</dbReference>
<evidence type="ECO:0000256" key="1">
    <source>
        <dbReference type="ARBA" id="ARBA00023122"/>
    </source>
</evidence>
<keyword evidence="1 2" id="KW-0129">CBS domain</keyword>
<keyword evidence="5" id="KW-1185">Reference proteome</keyword>
<feature type="domain" description="CBS" evidence="3">
    <location>
        <begin position="72"/>
        <end position="129"/>
    </location>
</feature>
<dbReference type="CDD" id="cd04622">
    <property type="entry name" value="CBS_pair_HRP1_like"/>
    <property type="match status" value="1"/>
</dbReference>
<accession>A0A0D6JGP4</accession>
<dbReference type="SUPFAM" id="SSF54631">
    <property type="entry name" value="CBS-domain pair"/>
    <property type="match status" value="1"/>
</dbReference>